<dbReference type="GO" id="GO:0031901">
    <property type="term" value="C:early endosome membrane"/>
    <property type="evidence" value="ECO:0007669"/>
    <property type="project" value="UniProtKB-SubCell"/>
</dbReference>
<evidence type="ECO:0000256" key="3">
    <source>
        <dbReference type="ARBA" id="ARBA00008099"/>
    </source>
</evidence>
<dbReference type="SUPFAM" id="SSF48464">
    <property type="entry name" value="ENTH/VHS domain"/>
    <property type="match status" value="1"/>
</dbReference>
<dbReference type="PROSITE" id="PS50180">
    <property type="entry name" value="GAE"/>
    <property type="match status" value="1"/>
</dbReference>
<dbReference type="Pfam" id="PF03127">
    <property type="entry name" value="GAT"/>
    <property type="match status" value="1"/>
</dbReference>
<comment type="caution">
    <text evidence="13">The sequence shown here is derived from an EMBL/GenBank/DDBJ whole genome shotgun (WGS) entry which is preliminary data.</text>
</comment>
<feature type="region of interest" description="Disordered" evidence="9">
    <location>
        <begin position="139"/>
        <end position="171"/>
    </location>
</feature>
<dbReference type="Proteomes" id="UP000593565">
    <property type="component" value="Unassembled WGS sequence"/>
</dbReference>
<dbReference type="AlphaFoldDB" id="A0A7J6A271"/>
<proteinExistence type="inferred from homology"/>
<evidence type="ECO:0000256" key="9">
    <source>
        <dbReference type="SAM" id="MobiDB-lite"/>
    </source>
</evidence>
<evidence type="ECO:0000256" key="8">
    <source>
        <dbReference type="ARBA" id="ARBA00023034"/>
    </source>
</evidence>
<dbReference type="SUPFAM" id="SSF89009">
    <property type="entry name" value="GAT-like domain"/>
    <property type="match status" value="1"/>
</dbReference>
<dbReference type="SMART" id="SM00288">
    <property type="entry name" value="VHS"/>
    <property type="match status" value="1"/>
</dbReference>
<comment type="similarity">
    <text evidence="3">Belongs to the GGA protein family.</text>
</comment>
<dbReference type="Gene3D" id="1.25.40.90">
    <property type="match status" value="1"/>
</dbReference>
<dbReference type="GO" id="GO:0034394">
    <property type="term" value="P:protein localization to cell surface"/>
    <property type="evidence" value="ECO:0007669"/>
    <property type="project" value="TreeGrafter"/>
</dbReference>
<dbReference type="PANTHER" id="PTHR45905:SF6">
    <property type="entry name" value="ADP-RIBOSYLATION FACTOR-BINDING PROTEIN GGA3"/>
    <property type="match status" value="1"/>
</dbReference>
<dbReference type="GO" id="GO:0043130">
    <property type="term" value="F:ubiquitin binding"/>
    <property type="evidence" value="ECO:0007669"/>
    <property type="project" value="InterPro"/>
</dbReference>
<dbReference type="InterPro" id="IPR004152">
    <property type="entry name" value="GAT_dom"/>
</dbReference>
<dbReference type="InterPro" id="IPR013041">
    <property type="entry name" value="Clathrin_app_Ig-like_sf"/>
</dbReference>
<dbReference type="GO" id="GO:0031267">
    <property type="term" value="F:small GTPase binding"/>
    <property type="evidence" value="ECO:0007669"/>
    <property type="project" value="InterPro"/>
</dbReference>
<dbReference type="GO" id="GO:0035091">
    <property type="term" value="F:phosphatidylinositol binding"/>
    <property type="evidence" value="ECO:0007669"/>
    <property type="project" value="InterPro"/>
</dbReference>
<evidence type="ECO:0000256" key="4">
    <source>
        <dbReference type="ARBA" id="ARBA00022448"/>
    </source>
</evidence>
<dbReference type="InterPro" id="IPR008152">
    <property type="entry name" value="Clathrin_a/b/g-adaptin_app_Ig"/>
</dbReference>
<evidence type="ECO:0000256" key="5">
    <source>
        <dbReference type="ARBA" id="ARBA00022753"/>
    </source>
</evidence>
<evidence type="ECO:0008006" key="15">
    <source>
        <dbReference type="Google" id="ProtNLM"/>
    </source>
</evidence>
<evidence type="ECO:0000313" key="14">
    <source>
        <dbReference type="Proteomes" id="UP000593565"/>
    </source>
</evidence>
<evidence type="ECO:0000256" key="7">
    <source>
        <dbReference type="ARBA" id="ARBA00022927"/>
    </source>
</evidence>
<dbReference type="InterPro" id="IPR008942">
    <property type="entry name" value="ENTH_VHS"/>
</dbReference>
<sequence>MAEEEQTVDFLLVCLNKVTDPENPSERWDCMQEPQIATRLLAHKIQSPQEKEALQALTLLEVCMNNCGKRFHSEAAKFRFLNELIKVLSPKYLGVWSTEQVKQKVLEVLYSWTLWLKDEPKVQEAYSMLKKQGIVKKDPNLPDTIALPPPSPRQEREQEKMEKESRRVSTLQEAETCTSQLKLLLNQQHTQHTPEMQVLYERCDRLRSSLFRLASDTVDNDEALAEILRRNDELTHVMNLYREKTQKSQTETDVTLVSPVKSYHLIDFSLLGDSAPCGQVEQSTTLLQDEEQQKMHGADSSRNTLAVKSYLDELLQLEDTEKVTRETGQMEMVYRNEDYSTHNASVLAADEPELQCRSDSRDNQPIASGGLPEPRPVSSLSDITVSLDSITPSHIKPITVFNHRGVHVSLHFTKEALPSHPDVAVIIVSVVNTSPLPVSDFLFLAAVPKNMCVRLQAATGSTLPPYSPLLPPAALSQILLLSNPHRMPVRLRFRVTLSLGQERLQQDGDIDQFPQWNSWIHL</sequence>
<dbReference type="Gene3D" id="2.60.40.1230">
    <property type="match status" value="1"/>
</dbReference>
<evidence type="ECO:0000259" key="11">
    <source>
        <dbReference type="PROSITE" id="PS50180"/>
    </source>
</evidence>
<keyword evidence="5" id="KW-0967">Endosome</keyword>
<organism evidence="13 14">
    <name type="scientific">Ameiurus melas</name>
    <name type="common">Black bullhead</name>
    <name type="synonym">Silurus melas</name>
    <dbReference type="NCBI Taxonomy" id="219545"/>
    <lineage>
        <taxon>Eukaryota</taxon>
        <taxon>Metazoa</taxon>
        <taxon>Chordata</taxon>
        <taxon>Craniata</taxon>
        <taxon>Vertebrata</taxon>
        <taxon>Euteleostomi</taxon>
        <taxon>Actinopterygii</taxon>
        <taxon>Neopterygii</taxon>
        <taxon>Teleostei</taxon>
        <taxon>Ostariophysi</taxon>
        <taxon>Siluriformes</taxon>
        <taxon>Ictaluridae</taxon>
        <taxon>Ameiurus</taxon>
    </lineage>
</organism>
<keyword evidence="7" id="KW-0653">Protein transport</keyword>
<dbReference type="PANTHER" id="PTHR45905">
    <property type="entry name" value="GOLGI-LOCALIZED, GAMMA-ADAPTIN EAR CONTAINING, ARF BINDING PROTEIN"/>
    <property type="match status" value="1"/>
</dbReference>
<evidence type="ECO:0000259" key="10">
    <source>
        <dbReference type="PROSITE" id="PS50179"/>
    </source>
</evidence>
<dbReference type="InterPro" id="IPR038425">
    <property type="entry name" value="GAT_sf"/>
</dbReference>
<dbReference type="PROSITE" id="PS50179">
    <property type="entry name" value="VHS"/>
    <property type="match status" value="1"/>
</dbReference>
<dbReference type="GO" id="GO:0005802">
    <property type="term" value="C:trans-Golgi network"/>
    <property type="evidence" value="ECO:0007669"/>
    <property type="project" value="InterPro"/>
</dbReference>
<keyword evidence="4" id="KW-0813">Transport</keyword>
<protein>
    <recommendedName>
        <fullName evidence="15">ADP-ribosylation factor-binding protein GGA2</fullName>
    </recommendedName>
</protein>
<dbReference type="Pfam" id="PF02883">
    <property type="entry name" value="Alpha_adaptinC2"/>
    <property type="match status" value="1"/>
</dbReference>
<dbReference type="InterPro" id="IPR027422">
    <property type="entry name" value="GGA1-3"/>
</dbReference>
<evidence type="ECO:0000256" key="2">
    <source>
        <dbReference type="ARBA" id="ARBA00004220"/>
    </source>
</evidence>
<keyword evidence="14" id="KW-1185">Reference proteome</keyword>
<gene>
    <name evidence="13" type="ORF">AMELA_G00235820</name>
</gene>
<evidence type="ECO:0000259" key="12">
    <source>
        <dbReference type="PROSITE" id="PS50909"/>
    </source>
</evidence>
<dbReference type="GO" id="GO:0006893">
    <property type="term" value="P:Golgi to plasma membrane transport"/>
    <property type="evidence" value="ECO:0007669"/>
    <property type="project" value="TreeGrafter"/>
</dbReference>
<evidence type="ECO:0000256" key="1">
    <source>
        <dbReference type="ARBA" id="ARBA00004150"/>
    </source>
</evidence>
<dbReference type="EMBL" id="JAAGNN010000021">
    <property type="protein sequence ID" value="KAF4075568.1"/>
    <property type="molecule type" value="Genomic_DNA"/>
</dbReference>
<feature type="domain" description="GAE" evidence="11">
    <location>
        <begin position="393"/>
        <end position="514"/>
    </location>
</feature>
<dbReference type="PROSITE" id="PS50909">
    <property type="entry name" value="GAT"/>
    <property type="match status" value="1"/>
</dbReference>
<dbReference type="SUPFAM" id="SSF49348">
    <property type="entry name" value="Clathrin adaptor appendage domain"/>
    <property type="match status" value="1"/>
</dbReference>
<keyword evidence="6" id="KW-0832">Ubl conjugation</keyword>
<dbReference type="Gene3D" id="1.20.58.160">
    <property type="match status" value="1"/>
</dbReference>
<feature type="domain" description="VHS" evidence="10">
    <location>
        <begin position="17"/>
        <end position="137"/>
    </location>
</feature>
<feature type="compositionally biased region" description="Basic and acidic residues" evidence="9">
    <location>
        <begin position="153"/>
        <end position="167"/>
    </location>
</feature>
<dbReference type="SMART" id="SM00809">
    <property type="entry name" value="Alpha_adaptinC2"/>
    <property type="match status" value="1"/>
</dbReference>
<keyword evidence="8" id="KW-0333">Golgi apparatus</keyword>
<name>A0A7J6A271_AMEME</name>
<evidence type="ECO:0000256" key="6">
    <source>
        <dbReference type="ARBA" id="ARBA00022843"/>
    </source>
</evidence>
<accession>A0A7J6A271</accession>
<reference evidence="13 14" key="1">
    <citation type="submission" date="2020-02" db="EMBL/GenBank/DDBJ databases">
        <title>A chromosome-scale genome assembly of the black bullhead catfish (Ameiurus melas).</title>
        <authorList>
            <person name="Wen M."/>
            <person name="Zham M."/>
            <person name="Cabau C."/>
            <person name="Klopp C."/>
            <person name="Donnadieu C."/>
            <person name="Roques C."/>
            <person name="Bouchez O."/>
            <person name="Lampietro C."/>
            <person name="Jouanno E."/>
            <person name="Herpin A."/>
            <person name="Louis A."/>
            <person name="Berthelot C."/>
            <person name="Parey E."/>
            <person name="Roest-Crollius H."/>
            <person name="Braasch I."/>
            <person name="Postlethwait J."/>
            <person name="Robinson-Rechavi M."/>
            <person name="Echchiki A."/>
            <person name="Begum T."/>
            <person name="Montfort J."/>
            <person name="Schartl M."/>
            <person name="Bobe J."/>
            <person name="Guiguen Y."/>
        </authorList>
    </citation>
    <scope>NUCLEOTIDE SEQUENCE [LARGE SCALE GENOMIC DNA]</scope>
    <source>
        <strain evidence="13">M_S1</strain>
        <tissue evidence="13">Blood</tissue>
    </source>
</reference>
<feature type="region of interest" description="Disordered" evidence="9">
    <location>
        <begin position="357"/>
        <end position="378"/>
    </location>
</feature>
<feature type="domain" description="GAT" evidence="12">
    <location>
        <begin position="152"/>
        <end position="246"/>
    </location>
</feature>
<dbReference type="GO" id="GO:0006886">
    <property type="term" value="P:intracellular protein transport"/>
    <property type="evidence" value="ECO:0007669"/>
    <property type="project" value="InterPro"/>
</dbReference>
<comment type="subcellular location">
    <subcellularLocation>
        <location evidence="2">Early endosome membrane</location>
        <topology evidence="2">Peripheral membrane protein</topology>
    </subcellularLocation>
    <subcellularLocation>
        <location evidence="1">Golgi apparatus</location>
        <location evidence="1">trans-Golgi network membrane</location>
        <topology evidence="1">Peripheral membrane protein</topology>
    </subcellularLocation>
</comment>
<evidence type="ECO:0000313" key="13">
    <source>
        <dbReference type="EMBL" id="KAF4075568.1"/>
    </source>
</evidence>
<dbReference type="InterPro" id="IPR002014">
    <property type="entry name" value="VHS_dom"/>
</dbReference>
<dbReference type="Pfam" id="PF00790">
    <property type="entry name" value="VHS"/>
    <property type="match status" value="1"/>
</dbReference>
<dbReference type="InterPro" id="IPR008153">
    <property type="entry name" value="GAE_dom"/>
</dbReference>